<dbReference type="RefSeq" id="WP_062384591.1">
    <property type="nucleotide sequence ID" value="NZ_CP014544.1"/>
</dbReference>
<evidence type="ECO:0008006" key="9">
    <source>
        <dbReference type="Google" id="ProtNLM"/>
    </source>
</evidence>
<organism evidence="7 8">
    <name type="scientific">Zhongshania aliphaticivorans</name>
    <dbReference type="NCBI Taxonomy" id="1470434"/>
    <lineage>
        <taxon>Bacteria</taxon>
        <taxon>Pseudomonadati</taxon>
        <taxon>Pseudomonadota</taxon>
        <taxon>Gammaproteobacteria</taxon>
        <taxon>Cellvibrionales</taxon>
        <taxon>Spongiibacteraceae</taxon>
        <taxon>Zhongshania</taxon>
    </lineage>
</organism>
<dbReference type="STRING" id="1470434.AZF00_18035"/>
<dbReference type="AlphaFoldDB" id="A0A127MA52"/>
<sequence length="268" mass="29047">MLLTSVVIIIREVLEAALLISILLSMCRQLGVSQAWFKWGVLVGLLGSVGYGQQMGSISSAMGRVGQELSDAGIQLLIYLCLLYSCQQLVFYLNRRQSLNSILFVAMAVAIALAVIREGSEIYIYLSAFQGNQESRLGLYSGAVIGLGIGFSFCALFYYWLLSFSPRRAVFFGSMLLTLVAGGMILQGCKMLIQADYLPDGQAWDSSGFLPEDGLPGQLLYAMVGYEATPAPAQVAIYVFAIAVMLATLTLRYRAGINAASPTKPDEQ</sequence>
<evidence type="ECO:0000256" key="6">
    <source>
        <dbReference type="SAM" id="Phobius"/>
    </source>
</evidence>
<feature type="transmembrane region" description="Helical" evidence="6">
    <location>
        <begin position="137"/>
        <end position="162"/>
    </location>
</feature>
<keyword evidence="4 6" id="KW-1133">Transmembrane helix</keyword>
<reference evidence="7 8" key="1">
    <citation type="submission" date="2015-12" db="EMBL/GenBank/DDBJ databases">
        <authorList>
            <person name="Shamseldin A."/>
            <person name="Moawad H."/>
            <person name="Abd El-Rahim W.M."/>
            <person name="Sadowsky M.J."/>
        </authorList>
    </citation>
    <scope>NUCLEOTIDE SEQUENCE [LARGE SCALE GENOMIC DNA]</scope>
    <source>
        <strain evidence="7 8">SM2</strain>
    </source>
</reference>
<evidence type="ECO:0000256" key="4">
    <source>
        <dbReference type="ARBA" id="ARBA00022989"/>
    </source>
</evidence>
<protein>
    <recommendedName>
        <fullName evidence="9">Ferrous iron permease EfeU</fullName>
    </recommendedName>
</protein>
<dbReference type="EMBL" id="CP014544">
    <property type="protein sequence ID" value="AMO70086.1"/>
    <property type="molecule type" value="Genomic_DNA"/>
</dbReference>
<comment type="similarity">
    <text evidence="2">Belongs to the oxidase-dependent Fe transporter (OFeT) (TC 9.A.10.1) family.</text>
</comment>
<feature type="transmembrane region" description="Helical" evidence="6">
    <location>
        <begin position="169"/>
        <end position="193"/>
    </location>
</feature>
<keyword evidence="3 6" id="KW-0812">Transmembrane</keyword>
<evidence type="ECO:0000313" key="8">
    <source>
        <dbReference type="Proteomes" id="UP000074119"/>
    </source>
</evidence>
<dbReference type="Pfam" id="PF03239">
    <property type="entry name" value="FTR1"/>
    <property type="match status" value="1"/>
</dbReference>
<feature type="transmembrane region" description="Helical" evidence="6">
    <location>
        <begin position="36"/>
        <end position="52"/>
    </location>
</feature>
<accession>A0A127MA52</accession>
<comment type="subcellular location">
    <subcellularLocation>
        <location evidence="1">Membrane</location>
        <topology evidence="1">Multi-pass membrane protein</topology>
    </subcellularLocation>
</comment>
<feature type="transmembrane region" description="Helical" evidence="6">
    <location>
        <begin position="72"/>
        <end position="92"/>
    </location>
</feature>
<dbReference type="KEGG" id="zal:AZF00_18035"/>
<keyword evidence="5 6" id="KW-0472">Membrane</keyword>
<dbReference type="InterPro" id="IPR004923">
    <property type="entry name" value="FTR1/Fip1/EfeU"/>
</dbReference>
<evidence type="ECO:0000256" key="3">
    <source>
        <dbReference type="ARBA" id="ARBA00022692"/>
    </source>
</evidence>
<feature type="transmembrane region" description="Helical" evidence="6">
    <location>
        <begin position="99"/>
        <end position="117"/>
    </location>
</feature>
<evidence type="ECO:0000256" key="5">
    <source>
        <dbReference type="ARBA" id="ARBA00023136"/>
    </source>
</evidence>
<feature type="transmembrane region" description="Helical" evidence="6">
    <location>
        <begin position="231"/>
        <end position="251"/>
    </location>
</feature>
<dbReference type="PANTHER" id="PTHR31632:SF2">
    <property type="entry name" value="PLASMA MEMBRANE IRON PERMEASE"/>
    <property type="match status" value="1"/>
</dbReference>
<name>A0A127MA52_9GAMM</name>
<dbReference type="PANTHER" id="PTHR31632">
    <property type="entry name" value="IRON TRANSPORTER FTH1"/>
    <property type="match status" value="1"/>
</dbReference>
<dbReference type="Proteomes" id="UP000074119">
    <property type="component" value="Chromosome"/>
</dbReference>
<dbReference type="GO" id="GO:0033573">
    <property type="term" value="C:high-affinity iron permease complex"/>
    <property type="evidence" value="ECO:0007669"/>
    <property type="project" value="InterPro"/>
</dbReference>
<proteinExistence type="inferred from homology"/>
<evidence type="ECO:0000256" key="2">
    <source>
        <dbReference type="ARBA" id="ARBA00008333"/>
    </source>
</evidence>
<gene>
    <name evidence="7" type="ORF">AZF00_18035</name>
</gene>
<dbReference type="GO" id="GO:0015093">
    <property type="term" value="F:ferrous iron transmembrane transporter activity"/>
    <property type="evidence" value="ECO:0007669"/>
    <property type="project" value="TreeGrafter"/>
</dbReference>
<evidence type="ECO:0000313" key="7">
    <source>
        <dbReference type="EMBL" id="AMO70086.1"/>
    </source>
</evidence>
<evidence type="ECO:0000256" key="1">
    <source>
        <dbReference type="ARBA" id="ARBA00004141"/>
    </source>
</evidence>